<dbReference type="InParanoid" id="A0A7C8MNR0"/>
<organism evidence="2 3">
    <name type="scientific">Xylaria multiplex</name>
    <dbReference type="NCBI Taxonomy" id="323545"/>
    <lineage>
        <taxon>Eukaryota</taxon>
        <taxon>Fungi</taxon>
        <taxon>Dikarya</taxon>
        <taxon>Ascomycota</taxon>
        <taxon>Pezizomycotina</taxon>
        <taxon>Sordariomycetes</taxon>
        <taxon>Xylariomycetidae</taxon>
        <taxon>Xylariales</taxon>
        <taxon>Xylariaceae</taxon>
        <taxon>Xylaria</taxon>
    </lineage>
</organism>
<dbReference type="Proteomes" id="UP000481858">
    <property type="component" value="Unassembled WGS sequence"/>
</dbReference>
<accession>A0A7C8MNR0</accession>
<keyword evidence="3" id="KW-1185">Reference proteome</keyword>
<gene>
    <name evidence="2" type="ORF">GQX73_g8607</name>
</gene>
<comment type="caution">
    <text evidence="2">The sequence shown here is derived from an EMBL/GenBank/DDBJ whole genome shotgun (WGS) entry which is preliminary data.</text>
</comment>
<protein>
    <submittedName>
        <fullName evidence="2">Uncharacterized protein</fullName>
    </submittedName>
</protein>
<dbReference type="EMBL" id="WUBL01000130">
    <property type="protein sequence ID" value="KAF2964973.1"/>
    <property type="molecule type" value="Genomic_DNA"/>
</dbReference>
<feature type="compositionally biased region" description="Basic and acidic residues" evidence="1">
    <location>
        <begin position="108"/>
        <end position="122"/>
    </location>
</feature>
<evidence type="ECO:0000313" key="3">
    <source>
        <dbReference type="Proteomes" id="UP000481858"/>
    </source>
</evidence>
<evidence type="ECO:0000313" key="2">
    <source>
        <dbReference type="EMBL" id="KAF2964973.1"/>
    </source>
</evidence>
<feature type="region of interest" description="Disordered" evidence="1">
    <location>
        <begin position="475"/>
        <end position="547"/>
    </location>
</feature>
<feature type="region of interest" description="Disordered" evidence="1">
    <location>
        <begin position="92"/>
        <end position="211"/>
    </location>
</feature>
<dbReference type="OrthoDB" id="4800057at2759"/>
<feature type="compositionally biased region" description="Basic and acidic residues" evidence="1">
    <location>
        <begin position="156"/>
        <end position="167"/>
    </location>
</feature>
<name>A0A7C8MNR0_9PEZI</name>
<evidence type="ECO:0000256" key="1">
    <source>
        <dbReference type="SAM" id="MobiDB-lite"/>
    </source>
</evidence>
<reference evidence="2 3" key="1">
    <citation type="submission" date="2019-12" db="EMBL/GenBank/DDBJ databases">
        <title>Draft genome sequence of the ascomycete Xylaria multiplex DSM 110363.</title>
        <authorList>
            <person name="Buettner E."/>
            <person name="Kellner H."/>
        </authorList>
    </citation>
    <scope>NUCLEOTIDE SEQUENCE [LARGE SCALE GENOMIC DNA]</scope>
    <source>
        <strain evidence="2 3">DSM 110363</strain>
    </source>
</reference>
<dbReference type="AlphaFoldDB" id="A0A7C8MNR0"/>
<proteinExistence type="predicted"/>
<sequence length="735" mass="84086">MSANTGPMGHQDWPAMEADYWQTTKKARDREDARLAHEHTARLDQLDQDIMGLYDRRSHLQTAMKDVDANIEFRKAEKQRLSHEFETRRAVLRTQRQDEDNSQQDWFARARESAPPERENTLHEGNGGAPNHGRTLPNPAVGWTSINGSSLRRSSRVQEQRQEKRSDPGNLFGSVFHNPVDEDATPASRTLPLRSTATHLRPDVGFGPSPTTHVETVVENAARYIGDDGIKPKHERYSLPAFPTGNGNMANDSPEGSRGSSRGRKSLPSIRDPASQVNSPVPESTMIDDQEITPKSLVLKDNGSIMTEPHMFAGVPLEKINENHPFWNPEWEPLERTVQAALDKWKERLENLRKKPDAVRHTMFLANRQVNRGQSVLDFLRDGCFHPLQFASREMMDKFYKTFINYDTVFRLVNVHEELKKFDLGVTPLEWLRQRLYEIAMTQGDKFSLSKTTHDLYHDVKLKALREKHGFGNIGRPSGYKVGDKGGMKGTPKLKPKKEPSLVRSPGEQSEGRRRSRRSIGQVDAEDEPQRPIVIPSNEYLEPVTPRLQKRQRLDAAEIKIRQGDNDSTAQESESIQAELEYDGYTSQDSFSNGPITHLDFRVHQIKTRVLTTRPNVTQYLTWKPEDNKFEHQVLRDVRPTITWGYYRDPDKFSCGLGDIKEIRYASDGLKILVVRADEKHGDILVFFERERTKKRFLVFSKKKGVKLAKSSHLHLEDAWDAMNSKMMSDGEAET</sequence>
<feature type="region of interest" description="Disordered" evidence="1">
    <location>
        <begin position="238"/>
        <end position="283"/>
    </location>
</feature>